<evidence type="ECO:0000313" key="3">
    <source>
        <dbReference type="Proteomes" id="UP000184079"/>
    </source>
</evidence>
<keyword evidence="3" id="KW-1185">Reference proteome</keyword>
<feature type="transmembrane region" description="Helical" evidence="1">
    <location>
        <begin position="59"/>
        <end position="77"/>
    </location>
</feature>
<organism evidence="2 3">
    <name type="scientific">Virgibacillus chiguensis</name>
    <dbReference type="NCBI Taxonomy" id="411959"/>
    <lineage>
        <taxon>Bacteria</taxon>
        <taxon>Bacillati</taxon>
        <taxon>Bacillota</taxon>
        <taxon>Bacilli</taxon>
        <taxon>Bacillales</taxon>
        <taxon>Bacillaceae</taxon>
        <taxon>Virgibacillus</taxon>
    </lineage>
</organism>
<reference evidence="3" key="1">
    <citation type="submission" date="2016-11" db="EMBL/GenBank/DDBJ databases">
        <authorList>
            <person name="Varghese N."/>
            <person name="Submissions S."/>
        </authorList>
    </citation>
    <scope>NUCLEOTIDE SEQUENCE [LARGE SCALE GENOMIC DNA]</scope>
    <source>
        <strain evidence="3">CGMCC 1.6496</strain>
    </source>
</reference>
<feature type="transmembrane region" description="Helical" evidence="1">
    <location>
        <begin position="34"/>
        <end position="53"/>
    </location>
</feature>
<sequence length="81" mass="9153">MVYEGMDPFLLQLVIIPFIVISLGLLVVWITKKIMLGVIATLLANILLELILYGANLSSWNITFPIVTLIISLLLIMKRRE</sequence>
<accession>A0A1M5XFM3</accession>
<dbReference type="OrthoDB" id="2936781at2"/>
<keyword evidence="1" id="KW-0812">Transmembrane</keyword>
<feature type="transmembrane region" description="Helical" evidence="1">
    <location>
        <begin position="6"/>
        <end position="27"/>
    </location>
</feature>
<dbReference type="AlphaFoldDB" id="A0A1M5XFM3"/>
<evidence type="ECO:0000313" key="2">
    <source>
        <dbReference type="EMBL" id="SHH98675.1"/>
    </source>
</evidence>
<dbReference type="Proteomes" id="UP000184079">
    <property type="component" value="Unassembled WGS sequence"/>
</dbReference>
<proteinExistence type="predicted"/>
<name>A0A1M5XFM3_9BACI</name>
<keyword evidence="1" id="KW-0472">Membrane</keyword>
<evidence type="ECO:0000256" key="1">
    <source>
        <dbReference type="SAM" id="Phobius"/>
    </source>
</evidence>
<gene>
    <name evidence="2" type="ORF">SAMN05421807_12615</name>
</gene>
<dbReference type="EMBL" id="FQXD01000026">
    <property type="protein sequence ID" value="SHH98675.1"/>
    <property type="molecule type" value="Genomic_DNA"/>
</dbReference>
<protein>
    <submittedName>
        <fullName evidence="2">Uncharacterized protein</fullName>
    </submittedName>
</protein>
<keyword evidence="1" id="KW-1133">Transmembrane helix</keyword>